<feature type="transmembrane region" description="Helical" evidence="1">
    <location>
        <begin position="31"/>
        <end position="49"/>
    </location>
</feature>
<reference evidence="3 4" key="1">
    <citation type="journal article" date="2019" name="Int. J. Syst. Evol. Microbiol.">
        <title>The Global Catalogue of Microorganisms (GCM) 10K type strain sequencing project: providing services to taxonomists for standard genome sequencing and annotation.</title>
        <authorList>
            <consortium name="The Broad Institute Genomics Platform"/>
            <consortium name="The Broad Institute Genome Sequencing Center for Infectious Disease"/>
            <person name="Wu L."/>
            <person name="Ma J."/>
        </authorList>
    </citation>
    <scope>NUCLEOTIDE SEQUENCE [LARGE SCALE GENOMIC DNA]</scope>
    <source>
        <strain evidence="3 4">JCM 14900</strain>
    </source>
</reference>
<feature type="transmembrane region" description="Helical" evidence="1">
    <location>
        <begin position="92"/>
        <end position="113"/>
    </location>
</feature>
<feature type="transmembrane region" description="Helical" evidence="1">
    <location>
        <begin position="244"/>
        <end position="263"/>
    </location>
</feature>
<evidence type="ECO:0000259" key="2">
    <source>
        <dbReference type="Pfam" id="PF07730"/>
    </source>
</evidence>
<organism evidence="3 4">
    <name type="scientific">Microbacterium aoyamense</name>
    <dbReference type="NCBI Taxonomy" id="344166"/>
    <lineage>
        <taxon>Bacteria</taxon>
        <taxon>Bacillati</taxon>
        <taxon>Actinomycetota</taxon>
        <taxon>Actinomycetes</taxon>
        <taxon>Micrococcales</taxon>
        <taxon>Microbacteriaceae</taxon>
        <taxon>Microbacterium</taxon>
    </lineage>
</organism>
<dbReference type="EMBL" id="BAAAOF010000004">
    <property type="protein sequence ID" value="GAA1930787.1"/>
    <property type="molecule type" value="Genomic_DNA"/>
</dbReference>
<dbReference type="Pfam" id="PF07730">
    <property type="entry name" value="HisKA_3"/>
    <property type="match status" value="1"/>
</dbReference>
<comment type="caution">
    <text evidence="3">The sequence shown here is derived from an EMBL/GenBank/DDBJ whole genome shotgun (WGS) entry which is preliminary data.</text>
</comment>
<keyword evidence="1" id="KW-0812">Transmembrane</keyword>
<evidence type="ECO:0000256" key="1">
    <source>
        <dbReference type="SAM" id="Phobius"/>
    </source>
</evidence>
<dbReference type="InterPro" id="IPR011712">
    <property type="entry name" value="Sig_transdc_His_kin_sub3_dim/P"/>
</dbReference>
<dbReference type="Gene3D" id="6.10.250.2870">
    <property type="match status" value="1"/>
</dbReference>
<feature type="transmembrane region" description="Helical" evidence="1">
    <location>
        <begin position="209"/>
        <end position="232"/>
    </location>
</feature>
<feature type="transmembrane region" description="Helical" evidence="1">
    <location>
        <begin position="56"/>
        <end position="80"/>
    </location>
</feature>
<sequence length="626" mass="64336">MLKRAIIVGAGAPALAAILLAVVTETDPSRTARLLVTAFAYALVAVGALRLGSRAIAGVCGALSTTSAWLALALVLQALAPEAAALHPATVLLVHVARIPELAALAVLPWLVARSAAGEHRLAIAVGIGAPALSAALSLVGTIVPVPGLLGLVPLVWAVIGFLAGAVVVAARWLRGDTRERMAAAWFLVGAALLVVSYVRVLLPLPEPLALLADASFVVAQGFLPVAVLVSVVSRARQGVEVRLADAFAWLQALALSVGAYLLVTAAARALDVDVVMGGAIAAAVLALTLGGFVTRSRVWVRRLVTRSPPDARELLRRLSDRVVAADALPSPLRAGAGLDDIARSLRDTFALAAVEISVDDRDRTAFVGALVAGAESASVALPSGGRSIGRVALFGAPGAGVAPVVVVIEQTAGLLAAVVLLVVVNEESAATRTRSLVVRREERRLLQLELHDHLTPRLAAIGEGMLAADGLLARGDATAAEEIDVLRQATAACTEDVRRLARTLLPTALDQGDLDAALTELAGMTAGSGVVLRVHAPGSDVLDAADQLRVYLVVAQAVSHARRATSVGSVDVDVRIDERSVRTALRLGGPATAVTGLRAEVADRAEELGMVVSSTPDGVEAVMSR</sequence>
<feature type="transmembrane region" description="Helical" evidence="1">
    <location>
        <begin position="275"/>
        <end position="294"/>
    </location>
</feature>
<feature type="transmembrane region" description="Helical" evidence="1">
    <location>
        <begin position="122"/>
        <end position="143"/>
    </location>
</feature>
<proteinExistence type="predicted"/>
<evidence type="ECO:0000313" key="3">
    <source>
        <dbReference type="EMBL" id="GAA1930787.1"/>
    </source>
</evidence>
<feature type="domain" description="Signal transduction histidine kinase subgroup 3 dimerisation and phosphoacceptor" evidence="2">
    <location>
        <begin position="443"/>
        <end position="510"/>
    </location>
</feature>
<name>A0ABN2PTL5_9MICO</name>
<keyword evidence="1" id="KW-1133">Transmembrane helix</keyword>
<dbReference type="RefSeq" id="WP_248148140.1">
    <property type="nucleotide sequence ID" value="NZ_BAAAOF010000004.1"/>
</dbReference>
<accession>A0ABN2PTL5</accession>
<keyword evidence="4" id="KW-1185">Reference proteome</keyword>
<feature type="transmembrane region" description="Helical" evidence="1">
    <location>
        <begin position="183"/>
        <end position="203"/>
    </location>
</feature>
<dbReference type="Proteomes" id="UP001501343">
    <property type="component" value="Unassembled WGS sequence"/>
</dbReference>
<feature type="transmembrane region" description="Helical" evidence="1">
    <location>
        <begin position="149"/>
        <end position="171"/>
    </location>
</feature>
<protein>
    <recommendedName>
        <fullName evidence="2">Signal transduction histidine kinase subgroup 3 dimerisation and phosphoacceptor domain-containing protein</fullName>
    </recommendedName>
</protein>
<evidence type="ECO:0000313" key="4">
    <source>
        <dbReference type="Proteomes" id="UP001501343"/>
    </source>
</evidence>
<keyword evidence="1" id="KW-0472">Membrane</keyword>
<gene>
    <name evidence="3" type="ORF">GCM10009775_23550</name>
</gene>